<dbReference type="InterPro" id="IPR001638">
    <property type="entry name" value="Solute-binding_3/MltF_N"/>
</dbReference>
<evidence type="ECO:0000313" key="7">
    <source>
        <dbReference type="EMBL" id="PXY95140.1"/>
    </source>
</evidence>
<dbReference type="PANTHER" id="PTHR30085:SF2">
    <property type="entry name" value="GLUTAMATE_ASPARTATE IMPORT SOLUTE-BINDING PROTEIN"/>
    <property type="match status" value="1"/>
</dbReference>
<dbReference type="EMBL" id="CP009056">
    <property type="protein sequence ID" value="AJA45214.1"/>
    <property type="molecule type" value="Genomic_DNA"/>
</dbReference>
<comment type="similarity">
    <text evidence="1">Belongs to the bacterial solute-binding protein 3 family.</text>
</comment>
<feature type="domain" description="Solute-binding protein family 3/N-terminal" evidence="5">
    <location>
        <begin position="45"/>
        <end position="277"/>
    </location>
</feature>
<dbReference type="SUPFAM" id="SSF53850">
    <property type="entry name" value="Periplasmic binding protein-like II"/>
    <property type="match status" value="1"/>
</dbReference>
<dbReference type="GO" id="GO:0006865">
    <property type="term" value="P:amino acid transport"/>
    <property type="evidence" value="ECO:0007669"/>
    <property type="project" value="TreeGrafter"/>
</dbReference>
<dbReference type="PANTHER" id="PTHR30085">
    <property type="entry name" value="AMINO ACID ABC TRANSPORTER PERMEASE"/>
    <property type="match status" value="1"/>
</dbReference>
<protein>
    <submittedName>
        <fullName evidence="6">ABC-type amino acid transport/signal transduction system</fullName>
    </submittedName>
    <submittedName>
        <fullName evidence="7">Glutamate/aspartate ABC transporter substrate-binding protein</fullName>
    </submittedName>
</protein>
<dbReference type="InterPro" id="IPR051455">
    <property type="entry name" value="Bact_solute-bind_prot3"/>
</dbReference>
<dbReference type="GO" id="GO:0005576">
    <property type="term" value="C:extracellular region"/>
    <property type="evidence" value="ECO:0007669"/>
    <property type="project" value="TreeGrafter"/>
</dbReference>
<dbReference type="Pfam" id="PF00497">
    <property type="entry name" value="SBP_bac_3"/>
    <property type="match status" value="1"/>
</dbReference>
<dbReference type="KEGG" id="fpp:FPB0191_01395"/>
<sequence length="306" mass="33990">MTKFKKSKTKLAILMLSLGMLGSIQSVANAEELTGTLAKIKDSGVIVVGHRESSIPFSYYDNNQNVIGYSQDYSNLIVDAVKKELNMPNLKVKYLPVSSKTRIQLLNNYTYDFECGSTTNNLERQKVVDFSNSIFIVGTRFLVKADSNINGIEDLKGKNVTTTAGTTSEIRLNQLNNRDKLKIRIITPKDHGDTFNALETGRAAAFLMDDALLAGERSRAVNPAEWKIVGEPLSYESYGCMIRKGDTQFKQLIDKVIADAQTSGKALESYNRWFTQPVPPNGANMELEISPKMVELFANPNDKALD</sequence>
<feature type="chain" id="PRO_5033714059" evidence="4">
    <location>
        <begin position="31"/>
        <end position="306"/>
    </location>
</feature>
<dbReference type="Gene3D" id="3.40.190.10">
    <property type="entry name" value="Periplasmic binding protein-like II"/>
    <property type="match status" value="2"/>
</dbReference>
<reference evidence="7 9" key="2">
    <citation type="submission" date="2018-05" db="EMBL/GenBank/DDBJ databases">
        <title>Reference genomes for bee gut microbiota database.</title>
        <authorList>
            <person name="Ellegaard K.M."/>
        </authorList>
    </citation>
    <scope>NUCLEOTIDE SEQUENCE [LARGE SCALE GENOMIC DNA]</scope>
    <source>
        <strain evidence="7 9">ESL0167</strain>
    </source>
</reference>
<keyword evidence="8" id="KW-1185">Reference proteome</keyword>
<dbReference type="OrthoDB" id="7240770at2"/>
<dbReference type="STRING" id="1267021.FPB0191_01395"/>
<dbReference type="CDD" id="cd13688">
    <property type="entry name" value="PBP2_GltI_DEBP"/>
    <property type="match status" value="1"/>
</dbReference>
<dbReference type="Proteomes" id="UP000247838">
    <property type="component" value="Unassembled WGS sequence"/>
</dbReference>
<evidence type="ECO:0000313" key="9">
    <source>
        <dbReference type="Proteomes" id="UP000247838"/>
    </source>
</evidence>
<evidence type="ECO:0000256" key="4">
    <source>
        <dbReference type="SAM" id="SignalP"/>
    </source>
</evidence>
<evidence type="ECO:0000256" key="1">
    <source>
        <dbReference type="ARBA" id="ARBA00010333"/>
    </source>
</evidence>
<evidence type="ECO:0000256" key="2">
    <source>
        <dbReference type="ARBA" id="ARBA00022448"/>
    </source>
</evidence>
<keyword evidence="2" id="KW-0813">Transport</keyword>
<organism evidence="6 8">
    <name type="scientific">Frischella perrara</name>
    <dbReference type="NCBI Taxonomy" id="1267021"/>
    <lineage>
        <taxon>Bacteria</taxon>
        <taxon>Pseudomonadati</taxon>
        <taxon>Pseudomonadota</taxon>
        <taxon>Gammaproteobacteria</taxon>
        <taxon>Orbales</taxon>
        <taxon>Orbaceae</taxon>
        <taxon>Frischella</taxon>
    </lineage>
</organism>
<evidence type="ECO:0000256" key="3">
    <source>
        <dbReference type="ARBA" id="ARBA00022729"/>
    </source>
</evidence>
<dbReference type="EMBL" id="QGLM01000014">
    <property type="protein sequence ID" value="PXY95140.1"/>
    <property type="molecule type" value="Genomic_DNA"/>
</dbReference>
<dbReference type="AlphaFoldDB" id="A0A0A7S107"/>
<evidence type="ECO:0000313" key="6">
    <source>
        <dbReference type="EMBL" id="AJA45214.1"/>
    </source>
</evidence>
<name>A0A0A7S107_FRIPE</name>
<dbReference type="GO" id="GO:0030288">
    <property type="term" value="C:outer membrane-bounded periplasmic space"/>
    <property type="evidence" value="ECO:0007669"/>
    <property type="project" value="TreeGrafter"/>
</dbReference>
<gene>
    <name evidence="7" type="ORF">DKK76_06740</name>
    <name evidence="6" type="ORF">FPB0191_01395</name>
</gene>
<dbReference type="Proteomes" id="UP000030901">
    <property type="component" value="Chromosome"/>
</dbReference>
<dbReference type="HOGENOM" id="CLU_019602_0_0_6"/>
<proteinExistence type="inferred from homology"/>
<keyword evidence="3 4" id="KW-0732">Signal</keyword>
<feature type="signal peptide" evidence="4">
    <location>
        <begin position="1"/>
        <end position="30"/>
    </location>
</feature>
<dbReference type="NCBIfam" id="NF008063">
    <property type="entry name" value="PRK10797.1"/>
    <property type="match status" value="1"/>
</dbReference>
<evidence type="ECO:0000313" key="8">
    <source>
        <dbReference type="Proteomes" id="UP000030901"/>
    </source>
</evidence>
<dbReference type="RefSeq" id="WP_039104920.1">
    <property type="nucleotide sequence ID" value="NZ_CALYQC010000023.1"/>
</dbReference>
<accession>A0A0A7S107</accession>
<reference evidence="6 8" key="1">
    <citation type="journal article" date="2014" name="Appl. Environ. Microbiol.">
        <title>Gut symbionts from distinct hosts exhibit genotoxic activity via divergent colibactin biosynthetic pathways.</title>
        <authorList>
            <person name="Engel P."/>
            <person name="Vizcaino M.I."/>
            <person name="Crawford J.M."/>
        </authorList>
    </citation>
    <scope>NUCLEOTIDE SEQUENCE [LARGE SCALE GENOMIC DNA]</scope>
    <source>
        <strain evidence="6 8">PEB0191</strain>
    </source>
</reference>
<evidence type="ECO:0000259" key="5">
    <source>
        <dbReference type="SMART" id="SM00062"/>
    </source>
</evidence>
<dbReference type="SMART" id="SM00062">
    <property type="entry name" value="PBPb"/>
    <property type="match status" value="1"/>
</dbReference>